<dbReference type="AlphaFoldDB" id="A0A397Q793"/>
<dbReference type="GO" id="GO:0005886">
    <property type="term" value="C:plasma membrane"/>
    <property type="evidence" value="ECO:0007669"/>
    <property type="project" value="TreeGrafter"/>
</dbReference>
<reference evidence="2 3" key="1">
    <citation type="submission" date="2018-08" db="EMBL/GenBank/DDBJ databases">
        <title>Genomic Encyclopedia of Archaeal and Bacterial Type Strains, Phase II (KMG-II): from individual species to whole genera.</title>
        <authorList>
            <person name="Goeker M."/>
        </authorList>
    </citation>
    <scope>NUCLEOTIDE SEQUENCE [LARGE SCALE GENOMIC DNA]</scope>
    <source>
        <strain evidence="2 3">DSM 5002</strain>
    </source>
</reference>
<protein>
    <submittedName>
        <fullName evidence="2">Uncharacterized protein involved in outer membrane biogenesis</fullName>
    </submittedName>
</protein>
<evidence type="ECO:0000259" key="1">
    <source>
        <dbReference type="Pfam" id="PF05170"/>
    </source>
</evidence>
<evidence type="ECO:0000313" key="3">
    <source>
        <dbReference type="Proteomes" id="UP000266273"/>
    </source>
</evidence>
<dbReference type="PANTHER" id="PTHR30441">
    <property type="entry name" value="DUF748 DOMAIN-CONTAINING PROTEIN"/>
    <property type="match status" value="1"/>
</dbReference>
<evidence type="ECO:0000313" key="2">
    <source>
        <dbReference type="EMBL" id="RIA55675.1"/>
    </source>
</evidence>
<accession>A0A397Q793</accession>
<dbReference type="InterPro" id="IPR052894">
    <property type="entry name" value="AsmA-related"/>
</dbReference>
<dbReference type="RefSeq" id="WP_119060546.1">
    <property type="nucleotide sequence ID" value="NZ_QXDF01000001.1"/>
</dbReference>
<dbReference type="GO" id="GO:0090313">
    <property type="term" value="P:regulation of protein targeting to membrane"/>
    <property type="evidence" value="ECO:0007669"/>
    <property type="project" value="TreeGrafter"/>
</dbReference>
<dbReference type="Proteomes" id="UP000266273">
    <property type="component" value="Unassembled WGS sequence"/>
</dbReference>
<comment type="caution">
    <text evidence="2">The sequence shown here is derived from an EMBL/GenBank/DDBJ whole genome shotgun (WGS) entry which is preliminary data.</text>
</comment>
<name>A0A397Q793_9HYPH</name>
<dbReference type="OrthoDB" id="5439561at2"/>
<proteinExistence type="predicted"/>
<dbReference type="EMBL" id="QXDF01000001">
    <property type="protein sequence ID" value="RIA55675.1"/>
    <property type="molecule type" value="Genomic_DNA"/>
</dbReference>
<organism evidence="2 3">
    <name type="scientific">Dichotomicrobium thermohalophilum</name>
    <dbReference type="NCBI Taxonomy" id="933063"/>
    <lineage>
        <taxon>Bacteria</taxon>
        <taxon>Pseudomonadati</taxon>
        <taxon>Pseudomonadota</taxon>
        <taxon>Alphaproteobacteria</taxon>
        <taxon>Hyphomicrobiales</taxon>
        <taxon>Hyphomicrobiaceae</taxon>
        <taxon>Dichotomicrobium</taxon>
    </lineage>
</organism>
<dbReference type="Pfam" id="PF05170">
    <property type="entry name" value="AsmA"/>
    <property type="match status" value="1"/>
</dbReference>
<gene>
    <name evidence="2" type="ORF">BXY53_0745</name>
</gene>
<dbReference type="InterPro" id="IPR007844">
    <property type="entry name" value="AsmA"/>
</dbReference>
<keyword evidence="3" id="KW-1185">Reference proteome</keyword>
<dbReference type="PANTHER" id="PTHR30441:SF4">
    <property type="entry name" value="PROTEIN ASMA"/>
    <property type="match status" value="1"/>
</dbReference>
<feature type="domain" description="AsmA" evidence="1">
    <location>
        <begin position="11"/>
        <end position="118"/>
    </location>
</feature>
<sequence length="637" mass="68093">MSLFRRVIAGLALVLALLLLVAAAAPYLVDGRTVRDQLVTKLSGWAEGDLRVKGDVRLTSLFDLTIEAEDARIEAPSRFPRVAEIRVDQVAARLNLWALLNGRIVFAKVWVDRPVISLRDPLAEATPAQLWRTVLLDEGEAVAHLAAAVRDAPFEYIELTDARVNWASSADQAAPWSVVISRESGADTVVARGEAYGDSDPLRFTLERGPFRPAGPTLEAPLRLVTESEGWGRLAVDGRIIRANGARFLGNIDVQNAPLSLLADWLGLPAGDALTDGRYTATAALEATAGKISLQQLDLEVGETRATGLLNLQVDGETPTLSGTLGLSSVDLRGLSLSGQSDGILVAEDPRNLRHGGLSSHAQRIGAWLERFDADLRLSAESLQFDGLSTGETAAFLSVSDGVATLDVAELLIFEGMMNGQFSVRWADRAFLLNGKGKAAGIDLERVLSSAQLPPLATGAADISFSVDGAGSTLAAAARNVQVGGRLMALQGGELALDVGAMASQARQRSLNGEGARAGMQMTAERANFEMLRASFLLKDRELRLAPVVLAQNGWIVRGRGRAELTQQRLDWRLDAARMPPDGDQAQAGLAERNNASAADKDAISLHVTGTLQRPWVSYTMPELPLSSAGSNSSWWP</sequence>